<feature type="binding site" evidence="10">
    <location>
        <position position="75"/>
    </location>
    <ligand>
        <name>Na(+)</name>
        <dbReference type="ChEBI" id="CHEBI:29101"/>
        <note>structural</note>
    </ligand>
</feature>
<evidence type="ECO:0000256" key="8">
    <source>
        <dbReference type="ARBA" id="ARBA00035585"/>
    </source>
</evidence>
<name>A0A117SYS3_9BACL</name>
<keyword evidence="2 10" id="KW-1003">Cell membrane</keyword>
<feature type="transmembrane region" description="Helical" evidence="10">
    <location>
        <begin position="64"/>
        <end position="83"/>
    </location>
</feature>
<keyword evidence="6 10" id="KW-0407">Ion channel</keyword>
<dbReference type="GO" id="GO:0062054">
    <property type="term" value="F:fluoride channel activity"/>
    <property type="evidence" value="ECO:0007669"/>
    <property type="project" value="UniProtKB-UniRule"/>
</dbReference>
<keyword evidence="4 10" id="KW-1133">Transmembrane helix</keyword>
<evidence type="ECO:0000256" key="6">
    <source>
        <dbReference type="ARBA" id="ARBA00023303"/>
    </source>
</evidence>
<dbReference type="GO" id="GO:0005886">
    <property type="term" value="C:plasma membrane"/>
    <property type="evidence" value="ECO:0007669"/>
    <property type="project" value="UniProtKB-SubCell"/>
</dbReference>
<comment type="similarity">
    <text evidence="7 10">Belongs to the fluoride channel Fluc/FEX (TC 1.A.43) family.</text>
</comment>
<comment type="subcellular location">
    <subcellularLocation>
        <location evidence="1 10">Cell membrane</location>
        <topology evidence="1 10">Multi-pass membrane protein</topology>
    </subcellularLocation>
</comment>
<reference evidence="11 12" key="1">
    <citation type="submission" date="2015-12" db="EMBL/GenBank/DDBJ databases">
        <title>Draft genome sequence of Acidibacillus ferrooxidans ITV001, isolated from a chalcopyrite acid mine drainage site in Brazil.</title>
        <authorList>
            <person name="Dall'Agnol H."/>
            <person name="Nancucheo I."/>
            <person name="Johnson B."/>
            <person name="Oliveira R."/>
            <person name="Leite L."/>
            <person name="Pylro V."/>
            <person name="Nunes G.L."/>
            <person name="Tzotzos G."/>
            <person name="Fernandes G.R."/>
            <person name="Dutra J."/>
            <person name="Orellana S.C."/>
            <person name="Oliveira G."/>
        </authorList>
    </citation>
    <scope>NUCLEOTIDE SEQUENCE [LARGE SCALE GENOMIC DNA]</scope>
    <source>
        <strain evidence="12">ITV01</strain>
    </source>
</reference>
<gene>
    <name evidence="10" type="primary">fluC</name>
    <name evidence="10" type="synonym">crcB</name>
    <name evidence="11" type="ORF">ATW55_05620</name>
</gene>
<feature type="transmembrane region" description="Helical" evidence="10">
    <location>
        <begin position="6"/>
        <end position="21"/>
    </location>
</feature>
<dbReference type="PANTHER" id="PTHR28259">
    <property type="entry name" value="FLUORIDE EXPORT PROTEIN 1-RELATED"/>
    <property type="match status" value="1"/>
</dbReference>
<dbReference type="GO" id="GO:0140114">
    <property type="term" value="P:cellular detoxification of fluoride"/>
    <property type="evidence" value="ECO:0007669"/>
    <property type="project" value="UniProtKB-UniRule"/>
</dbReference>
<comment type="caution">
    <text evidence="11">The sequence shown here is derived from an EMBL/GenBank/DDBJ whole genome shotgun (WGS) entry which is preliminary data.</text>
</comment>
<protein>
    <recommendedName>
        <fullName evidence="10">Fluoride-specific ion channel FluC</fullName>
    </recommendedName>
</protein>
<comment type="catalytic activity">
    <reaction evidence="8">
        <text>fluoride(in) = fluoride(out)</text>
        <dbReference type="Rhea" id="RHEA:76159"/>
        <dbReference type="ChEBI" id="CHEBI:17051"/>
    </reaction>
    <physiologicalReaction direction="left-to-right" evidence="8">
        <dbReference type="Rhea" id="RHEA:76160"/>
    </physiologicalReaction>
</comment>
<organism evidence="11 12">
    <name type="scientific">Ferroacidibacillus organovorans</name>
    <dbReference type="NCBI Taxonomy" id="1765683"/>
    <lineage>
        <taxon>Bacteria</taxon>
        <taxon>Bacillati</taxon>
        <taxon>Bacillota</taxon>
        <taxon>Bacilli</taxon>
        <taxon>Bacillales</taxon>
        <taxon>Alicyclobacillaceae</taxon>
        <taxon>Ferroacidibacillus</taxon>
    </lineage>
</organism>
<keyword evidence="10" id="KW-0915">Sodium</keyword>
<accession>A0A117SYS3</accession>
<evidence type="ECO:0000313" key="12">
    <source>
        <dbReference type="Proteomes" id="UP000053557"/>
    </source>
</evidence>
<proteinExistence type="inferred from homology"/>
<evidence type="ECO:0000256" key="4">
    <source>
        <dbReference type="ARBA" id="ARBA00022989"/>
    </source>
</evidence>
<comment type="activity regulation">
    <text evidence="10">Na(+) is not transported, but it plays an essential structural role and its presence is essential for fluoride channel function.</text>
</comment>
<evidence type="ECO:0000256" key="1">
    <source>
        <dbReference type="ARBA" id="ARBA00004651"/>
    </source>
</evidence>
<feature type="transmembrane region" description="Helical" evidence="10">
    <location>
        <begin position="33"/>
        <end position="52"/>
    </location>
</feature>
<evidence type="ECO:0000256" key="7">
    <source>
        <dbReference type="ARBA" id="ARBA00035120"/>
    </source>
</evidence>
<dbReference type="NCBIfam" id="TIGR00494">
    <property type="entry name" value="crcB"/>
    <property type="match status" value="1"/>
</dbReference>
<dbReference type="GO" id="GO:0046872">
    <property type="term" value="F:metal ion binding"/>
    <property type="evidence" value="ECO:0007669"/>
    <property type="project" value="UniProtKB-KW"/>
</dbReference>
<feature type="binding site" evidence="10">
    <location>
        <position position="78"/>
    </location>
    <ligand>
        <name>Na(+)</name>
        <dbReference type="ChEBI" id="CHEBI:29101"/>
        <note>structural</note>
    </ligand>
</feature>
<keyword evidence="10" id="KW-0406">Ion transport</keyword>
<evidence type="ECO:0000256" key="10">
    <source>
        <dbReference type="HAMAP-Rule" id="MF_00454"/>
    </source>
</evidence>
<feature type="transmembrane region" description="Helical" evidence="10">
    <location>
        <begin position="95"/>
        <end position="116"/>
    </location>
</feature>
<evidence type="ECO:0000256" key="2">
    <source>
        <dbReference type="ARBA" id="ARBA00022475"/>
    </source>
</evidence>
<dbReference type="EMBL" id="LPVJ01000001">
    <property type="protein sequence ID" value="KUO97351.1"/>
    <property type="molecule type" value="Genomic_DNA"/>
</dbReference>
<dbReference type="RefSeq" id="WP_067710828.1">
    <property type="nucleotide sequence ID" value="NZ_LPVJ01000001.1"/>
</dbReference>
<comment type="function">
    <text evidence="9 10">Fluoride-specific ion channel. Important for reducing fluoride concentration in the cell, thus reducing its toxicity.</text>
</comment>
<evidence type="ECO:0000256" key="3">
    <source>
        <dbReference type="ARBA" id="ARBA00022692"/>
    </source>
</evidence>
<dbReference type="Proteomes" id="UP000053557">
    <property type="component" value="Unassembled WGS sequence"/>
</dbReference>
<dbReference type="Pfam" id="PF02537">
    <property type="entry name" value="CRCB"/>
    <property type="match status" value="1"/>
</dbReference>
<dbReference type="HAMAP" id="MF_00454">
    <property type="entry name" value="FluC"/>
    <property type="match status" value="1"/>
</dbReference>
<evidence type="ECO:0000256" key="9">
    <source>
        <dbReference type="ARBA" id="ARBA00049940"/>
    </source>
</evidence>
<keyword evidence="5 10" id="KW-0472">Membrane</keyword>
<dbReference type="InterPro" id="IPR003691">
    <property type="entry name" value="FluC"/>
</dbReference>
<keyword evidence="10" id="KW-0813">Transport</keyword>
<dbReference type="PANTHER" id="PTHR28259:SF1">
    <property type="entry name" value="FLUORIDE EXPORT PROTEIN 1-RELATED"/>
    <property type="match status" value="1"/>
</dbReference>
<evidence type="ECO:0000313" key="11">
    <source>
        <dbReference type="EMBL" id="KUO97351.1"/>
    </source>
</evidence>
<keyword evidence="10" id="KW-0479">Metal-binding</keyword>
<dbReference type="OrthoDB" id="9815830at2"/>
<evidence type="ECO:0000256" key="5">
    <source>
        <dbReference type="ARBA" id="ARBA00023136"/>
    </source>
</evidence>
<sequence length="120" mass="13282">MIEWVGVAFGGMIGACARFFITNQINARWKKDFPVATFLINITGAFLLGYVYAAARPNNLVDYWLRSAIGIGFIGAYTTFSTWMFESATLRDRRAVKTMIAYLLASLVVGLVGAWVGSRL</sequence>
<keyword evidence="12" id="KW-1185">Reference proteome</keyword>
<dbReference type="AlphaFoldDB" id="A0A117SYS3"/>
<keyword evidence="3 10" id="KW-0812">Transmembrane</keyword>